<organism evidence="1 2">
    <name type="scientific">Arctium lappa</name>
    <name type="common">Greater burdock</name>
    <name type="synonym">Lappa major</name>
    <dbReference type="NCBI Taxonomy" id="4217"/>
    <lineage>
        <taxon>Eukaryota</taxon>
        <taxon>Viridiplantae</taxon>
        <taxon>Streptophyta</taxon>
        <taxon>Embryophyta</taxon>
        <taxon>Tracheophyta</taxon>
        <taxon>Spermatophyta</taxon>
        <taxon>Magnoliopsida</taxon>
        <taxon>eudicotyledons</taxon>
        <taxon>Gunneridae</taxon>
        <taxon>Pentapetalae</taxon>
        <taxon>asterids</taxon>
        <taxon>campanulids</taxon>
        <taxon>Asterales</taxon>
        <taxon>Asteraceae</taxon>
        <taxon>Carduoideae</taxon>
        <taxon>Cardueae</taxon>
        <taxon>Arctiinae</taxon>
        <taxon>Arctium</taxon>
    </lineage>
</organism>
<keyword evidence="2" id="KW-1185">Reference proteome</keyword>
<comment type="caution">
    <text evidence="1">The sequence shown here is derived from an EMBL/GenBank/DDBJ whole genome shotgun (WGS) entry which is preliminary data.</text>
</comment>
<evidence type="ECO:0000313" key="2">
    <source>
        <dbReference type="Proteomes" id="UP001055879"/>
    </source>
</evidence>
<dbReference type="Proteomes" id="UP001055879">
    <property type="component" value="Linkage Group LG07"/>
</dbReference>
<protein>
    <submittedName>
        <fullName evidence="1">Uncharacterized protein</fullName>
    </submittedName>
</protein>
<reference evidence="2" key="1">
    <citation type="journal article" date="2022" name="Mol. Ecol. Resour.">
        <title>The genomes of chicory, endive, great burdock and yacon provide insights into Asteraceae palaeo-polyploidization history and plant inulin production.</title>
        <authorList>
            <person name="Fan W."/>
            <person name="Wang S."/>
            <person name="Wang H."/>
            <person name="Wang A."/>
            <person name="Jiang F."/>
            <person name="Liu H."/>
            <person name="Zhao H."/>
            <person name="Xu D."/>
            <person name="Zhang Y."/>
        </authorList>
    </citation>
    <scope>NUCLEOTIDE SEQUENCE [LARGE SCALE GENOMIC DNA]</scope>
    <source>
        <strain evidence="2">cv. Niubang</strain>
    </source>
</reference>
<sequence>MPKFIIYFSNSCKNCLLKKVYELSIFFLIICGLKPRSDLVSTNIQNDITKINNLRLISINVDIKSFAIKEGN</sequence>
<name>A0ACB9AYR0_ARCLA</name>
<proteinExistence type="predicted"/>
<gene>
    <name evidence="1" type="ORF">L6452_21921</name>
</gene>
<accession>A0ACB9AYR0</accession>
<dbReference type="EMBL" id="CM042053">
    <property type="protein sequence ID" value="KAI3714958.1"/>
    <property type="molecule type" value="Genomic_DNA"/>
</dbReference>
<evidence type="ECO:0000313" key="1">
    <source>
        <dbReference type="EMBL" id="KAI3714958.1"/>
    </source>
</evidence>
<reference evidence="1 2" key="2">
    <citation type="journal article" date="2022" name="Mol. Ecol. Resour.">
        <title>The genomes of chicory, endive, great burdock and yacon provide insights into Asteraceae paleo-polyploidization history and plant inulin production.</title>
        <authorList>
            <person name="Fan W."/>
            <person name="Wang S."/>
            <person name="Wang H."/>
            <person name="Wang A."/>
            <person name="Jiang F."/>
            <person name="Liu H."/>
            <person name="Zhao H."/>
            <person name="Xu D."/>
            <person name="Zhang Y."/>
        </authorList>
    </citation>
    <scope>NUCLEOTIDE SEQUENCE [LARGE SCALE GENOMIC DNA]</scope>
    <source>
        <strain evidence="2">cv. Niubang</strain>
    </source>
</reference>